<evidence type="ECO:0000313" key="3">
    <source>
        <dbReference type="Proteomes" id="UP000287651"/>
    </source>
</evidence>
<dbReference type="InterPro" id="IPR044836">
    <property type="entry name" value="TOL_plant"/>
</dbReference>
<dbReference type="GO" id="GO:0035091">
    <property type="term" value="F:phosphatidylinositol binding"/>
    <property type="evidence" value="ECO:0007669"/>
    <property type="project" value="InterPro"/>
</dbReference>
<accession>A0A427B8F3</accession>
<sequence>MQGLKQEVIVDLVGQCRTYRQRVVHLVNTTAYVLSTIFSTFSVFTTEVRWTKMGLI</sequence>
<name>A0A427B8F3_ENSVE</name>
<dbReference type="AlphaFoldDB" id="A0A427B8F3"/>
<dbReference type="SUPFAM" id="SSF89009">
    <property type="entry name" value="GAT-like domain"/>
    <property type="match status" value="1"/>
</dbReference>
<dbReference type="GO" id="GO:0043328">
    <property type="term" value="P:protein transport to vacuole involved in ubiquitin-dependent protein catabolic process via the multivesicular body sorting pathway"/>
    <property type="evidence" value="ECO:0007669"/>
    <property type="project" value="InterPro"/>
</dbReference>
<comment type="similarity">
    <text evidence="1">Belongs to the TOM1 family.</text>
</comment>
<comment type="caution">
    <text evidence="2">The sequence shown here is derived from an EMBL/GenBank/DDBJ whole genome shotgun (WGS) entry which is preliminary data.</text>
</comment>
<dbReference type="GO" id="GO:0043130">
    <property type="term" value="F:ubiquitin binding"/>
    <property type="evidence" value="ECO:0007669"/>
    <property type="project" value="InterPro"/>
</dbReference>
<evidence type="ECO:0000256" key="1">
    <source>
        <dbReference type="ARBA" id="ARBA00007708"/>
    </source>
</evidence>
<gene>
    <name evidence="2" type="ORF">B296_00013403</name>
</gene>
<dbReference type="Proteomes" id="UP000287651">
    <property type="component" value="Unassembled WGS sequence"/>
</dbReference>
<proteinExistence type="inferred from homology"/>
<evidence type="ECO:0000313" key="2">
    <source>
        <dbReference type="EMBL" id="RRT84755.1"/>
    </source>
</evidence>
<dbReference type="PANTHER" id="PTHR45898:SF4">
    <property type="entry name" value="TARGET OF MYB PROTEIN 1"/>
    <property type="match status" value="1"/>
</dbReference>
<protein>
    <submittedName>
        <fullName evidence="2">Uncharacterized protein</fullName>
    </submittedName>
</protein>
<organism evidence="2 3">
    <name type="scientific">Ensete ventricosum</name>
    <name type="common">Abyssinian banana</name>
    <name type="synonym">Musa ensete</name>
    <dbReference type="NCBI Taxonomy" id="4639"/>
    <lineage>
        <taxon>Eukaryota</taxon>
        <taxon>Viridiplantae</taxon>
        <taxon>Streptophyta</taxon>
        <taxon>Embryophyta</taxon>
        <taxon>Tracheophyta</taxon>
        <taxon>Spermatophyta</taxon>
        <taxon>Magnoliopsida</taxon>
        <taxon>Liliopsida</taxon>
        <taxon>Zingiberales</taxon>
        <taxon>Musaceae</taxon>
        <taxon>Ensete</taxon>
    </lineage>
</organism>
<dbReference type="PANTHER" id="PTHR45898">
    <property type="entry name" value="TOM1-LIKE PROTEIN"/>
    <property type="match status" value="1"/>
</dbReference>
<reference evidence="2 3" key="1">
    <citation type="journal article" date="2014" name="Agronomy (Basel)">
        <title>A Draft Genome Sequence for Ensete ventricosum, the Drought-Tolerant Tree Against Hunger.</title>
        <authorList>
            <person name="Harrison J."/>
            <person name="Moore K.A."/>
            <person name="Paszkiewicz K."/>
            <person name="Jones T."/>
            <person name="Grant M."/>
            <person name="Ambacheew D."/>
            <person name="Muzemil S."/>
            <person name="Studholme D.J."/>
        </authorList>
    </citation>
    <scope>NUCLEOTIDE SEQUENCE [LARGE SCALE GENOMIC DNA]</scope>
</reference>
<dbReference type="EMBL" id="AMZH03000237">
    <property type="protein sequence ID" value="RRT84755.1"/>
    <property type="molecule type" value="Genomic_DNA"/>
</dbReference>